<comment type="caution">
    <text evidence="2">The sequence shown here is derived from an EMBL/GenBank/DDBJ whole genome shotgun (WGS) entry which is preliminary data.</text>
</comment>
<dbReference type="RefSeq" id="WP_155666549.1">
    <property type="nucleotide sequence ID" value="NZ_WOCA01000001.1"/>
</dbReference>
<name>A0A6N8FC53_9BACI</name>
<keyword evidence="1" id="KW-0812">Transmembrane</keyword>
<dbReference type="AlphaFoldDB" id="A0A6N8FC53"/>
<evidence type="ECO:0000313" key="3">
    <source>
        <dbReference type="Proteomes" id="UP000469125"/>
    </source>
</evidence>
<gene>
    <name evidence="2" type="ORF">GMD78_01805</name>
</gene>
<keyword evidence="1" id="KW-1133">Transmembrane helix</keyword>
<evidence type="ECO:0000256" key="1">
    <source>
        <dbReference type="SAM" id="Phobius"/>
    </source>
</evidence>
<accession>A0A6N8FC53</accession>
<organism evidence="2 3">
    <name type="scientific">Ornithinibacillus caprae</name>
    <dbReference type="NCBI Taxonomy" id="2678566"/>
    <lineage>
        <taxon>Bacteria</taxon>
        <taxon>Bacillati</taxon>
        <taxon>Bacillota</taxon>
        <taxon>Bacilli</taxon>
        <taxon>Bacillales</taxon>
        <taxon>Bacillaceae</taxon>
        <taxon>Ornithinibacillus</taxon>
    </lineage>
</organism>
<feature type="transmembrane region" description="Helical" evidence="1">
    <location>
        <begin position="7"/>
        <end position="28"/>
    </location>
</feature>
<proteinExistence type="predicted"/>
<evidence type="ECO:0000313" key="2">
    <source>
        <dbReference type="EMBL" id="MUK87133.1"/>
    </source>
</evidence>
<keyword evidence="1" id="KW-0472">Membrane</keyword>
<reference evidence="2 3" key="1">
    <citation type="submission" date="2019-11" db="EMBL/GenBank/DDBJ databases">
        <authorList>
            <person name="Li X."/>
        </authorList>
    </citation>
    <scope>NUCLEOTIDE SEQUENCE [LARGE SCALE GENOMIC DNA]</scope>
    <source>
        <strain evidence="2 3">L9</strain>
    </source>
</reference>
<sequence>MNSQRGFILPSVMFISVFVFIIVLANTYTFQSSVQITDKVIENIKIETLFQMGLARFKNDYANLGYTTEEQTIEYEFPNGNTQITYLYMNENQILLNLNITTENQSKYTLTKQLHLNSTE</sequence>
<evidence type="ECO:0008006" key="4">
    <source>
        <dbReference type="Google" id="ProtNLM"/>
    </source>
</evidence>
<protein>
    <recommendedName>
        <fullName evidence="4">ComG operon protein 7</fullName>
    </recommendedName>
</protein>
<keyword evidence="3" id="KW-1185">Reference proteome</keyword>
<dbReference type="EMBL" id="WOCA01000001">
    <property type="protein sequence ID" value="MUK87133.1"/>
    <property type="molecule type" value="Genomic_DNA"/>
</dbReference>
<dbReference type="Proteomes" id="UP000469125">
    <property type="component" value="Unassembled WGS sequence"/>
</dbReference>